<comment type="caution">
    <text evidence="2">The sequence shown here is derived from an EMBL/GenBank/DDBJ whole genome shotgun (WGS) entry which is preliminary data.</text>
</comment>
<keyword evidence="3" id="KW-1185">Reference proteome</keyword>
<reference evidence="2 3" key="1">
    <citation type="submission" date="2018-10" db="EMBL/GenBank/DDBJ databases">
        <title>Pseudomonas leptonychotis sp. nov., isolated from Weddell seals in Antarctica.</title>
        <authorList>
            <person name="Novakova D."/>
            <person name="Svec P."/>
            <person name="Kralova S."/>
            <person name="Kristofova L."/>
            <person name="Zeman M."/>
            <person name="Pantucek R."/>
            <person name="Maslanova I."/>
            <person name="Sedlacek I."/>
        </authorList>
    </citation>
    <scope>NUCLEOTIDE SEQUENCE [LARGE SCALE GENOMIC DNA]</scope>
    <source>
        <strain evidence="2 3">CCM 8849</strain>
    </source>
</reference>
<dbReference type="Proteomes" id="UP000307541">
    <property type="component" value="Unassembled WGS sequence"/>
</dbReference>
<sequence>MRFSIKSPHLRALLWPGLLGLSLSACSSLSSLAGESFTLEGELPANFSLKAQAHYGVANGCDGRSQAKSFESGFQSDPQQYRFTIPVSYREGLCEMRLARVGLFIHGRYGDKDWQQTYDNGDLVIVDKLPEGAPTFQSNGTLTKQAECSWLFKLSTAKSRFGQIDKILTCKNAGAHLVHTELSNKVVSLSFRESADERPYMNGFWLKTTIGWKPCTGRWGTELEELCTEPPQFKTFEMNGRACTVYPNCTE</sequence>
<keyword evidence="1" id="KW-0732">Signal</keyword>
<name>A0A4T2A1C1_9PSED</name>
<dbReference type="PROSITE" id="PS51257">
    <property type="entry name" value="PROKAR_LIPOPROTEIN"/>
    <property type="match status" value="1"/>
</dbReference>
<evidence type="ECO:0008006" key="4">
    <source>
        <dbReference type="Google" id="ProtNLM"/>
    </source>
</evidence>
<feature type="signal peptide" evidence="1">
    <location>
        <begin position="1"/>
        <end position="33"/>
    </location>
</feature>
<gene>
    <name evidence="2" type="ORF">D8779_06785</name>
</gene>
<organism evidence="2 3">
    <name type="scientific">Pseudomonas leptonychotis</name>
    <dbReference type="NCBI Taxonomy" id="2448482"/>
    <lineage>
        <taxon>Bacteria</taxon>
        <taxon>Pseudomonadati</taxon>
        <taxon>Pseudomonadota</taxon>
        <taxon>Gammaproteobacteria</taxon>
        <taxon>Pseudomonadales</taxon>
        <taxon>Pseudomonadaceae</taxon>
        <taxon>Pseudomonas</taxon>
    </lineage>
</organism>
<protein>
    <recommendedName>
        <fullName evidence="4">Lipoprotein</fullName>
    </recommendedName>
</protein>
<evidence type="ECO:0000256" key="1">
    <source>
        <dbReference type="SAM" id="SignalP"/>
    </source>
</evidence>
<feature type="chain" id="PRO_5020369588" description="Lipoprotein" evidence="1">
    <location>
        <begin position="34"/>
        <end position="251"/>
    </location>
</feature>
<evidence type="ECO:0000313" key="2">
    <source>
        <dbReference type="EMBL" id="TIH10387.1"/>
    </source>
</evidence>
<proteinExistence type="predicted"/>
<dbReference type="EMBL" id="RFLV01000001">
    <property type="protein sequence ID" value="TIH10387.1"/>
    <property type="molecule type" value="Genomic_DNA"/>
</dbReference>
<dbReference type="OrthoDB" id="7017115at2"/>
<dbReference type="RefSeq" id="WP_136663670.1">
    <property type="nucleotide sequence ID" value="NZ_RFLV01000001.1"/>
</dbReference>
<evidence type="ECO:0000313" key="3">
    <source>
        <dbReference type="Proteomes" id="UP000307541"/>
    </source>
</evidence>
<dbReference type="AlphaFoldDB" id="A0A4T2A1C1"/>
<accession>A0A4T2A1C1</accession>